<evidence type="ECO:0000313" key="2">
    <source>
        <dbReference type="Proteomes" id="UP001558613"/>
    </source>
</evidence>
<evidence type="ECO:0000313" key="1">
    <source>
        <dbReference type="EMBL" id="KAL1278408.1"/>
    </source>
</evidence>
<keyword evidence="2" id="KW-1185">Reference proteome</keyword>
<dbReference type="EMBL" id="JAYMGO010000003">
    <property type="protein sequence ID" value="KAL1278408.1"/>
    <property type="molecule type" value="Genomic_DNA"/>
</dbReference>
<accession>A0ABR3NP03</accession>
<dbReference type="Proteomes" id="UP001558613">
    <property type="component" value="Unassembled WGS sequence"/>
</dbReference>
<name>A0ABR3NP03_9TELE</name>
<gene>
    <name evidence="1" type="ORF">QQF64_025081</name>
</gene>
<organism evidence="1 2">
    <name type="scientific">Cirrhinus molitorella</name>
    <name type="common">mud carp</name>
    <dbReference type="NCBI Taxonomy" id="172907"/>
    <lineage>
        <taxon>Eukaryota</taxon>
        <taxon>Metazoa</taxon>
        <taxon>Chordata</taxon>
        <taxon>Craniata</taxon>
        <taxon>Vertebrata</taxon>
        <taxon>Euteleostomi</taxon>
        <taxon>Actinopterygii</taxon>
        <taxon>Neopterygii</taxon>
        <taxon>Teleostei</taxon>
        <taxon>Ostariophysi</taxon>
        <taxon>Cypriniformes</taxon>
        <taxon>Cyprinidae</taxon>
        <taxon>Labeoninae</taxon>
        <taxon>Labeonini</taxon>
        <taxon>Cirrhinus</taxon>
    </lineage>
</organism>
<protein>
    <submittedName>
        <fullName evidence="1">Uncharacterized protein</fullName>
    </submittedName>
</protein>
<comment type="caution">
    <text evidence="1">The sequence shown here is derived from an EMBL/GenBank/DDBJ whole genome shotgun (WGS) entry which is preliminary data.</text>
</comment>
<proteinExistence type="predicted"/>
<sequence>MFVLYNCTQAVSLTCSMLQQSLFRLLFPLMAHYSSFQCNIPTAILTKIHKRPYIAGRLPEDEPPRCIPSPTACYPVKCLGVFLLSVSLSLSLSVWFCCDPLLQAMCYSKRQRVRAVAMISSSLLQRRIRDSLSLVCLLHTLHLAFMLPSQPSLFLSPLPSSPSLPPLVWILRERKGGVGHSGTM</sequence>
<reference evidence="1 2" key="1">
    <citation type="submission" date="2023-09" db="EMBL/GenBank/DDBJ databases">
        <authorList>
            <person name="Wang M."/>
        </authorList>
    </citation>
    <scope>NUCLEOTIDE SEQUENCE [LARGE SCALE GENOMIC DNA]</scope>
    <source>
        <strain evidence="1">GT-2023</strain>
        <tissue evidence="1">Liver</tissue>
    </source>
</reference>